<proteinExistence type="predicted"/>
<evidence type="ECO:0000256" key="1">
    <source>
        <dbReference type="SAM" id="MobiDB-lite"/>
    </source>
</evidence>
<dbReference type="Pfam" id="PF07591">
    <property type="entry name" value="PT-HINT"/>
    <property type="match status" value="1"/>
</dbReference>
<dbReference type="Gene3D" id="2.180.10.10">
    <property type="entry name" value="RHS repeat-associated core"/>
    <property type="match status" value="1"/>
</dbReference>
<protein>
    <recommendedName>
        <fullName evidence="2">Hint domain-containing protein</fullName>
    </recommendedName>
</protein>
<dbReference type="PANTHER" id="PTHR32305">
    <property type="match status" value="1"/>
</dbReference>
<feature type="compositionally biased region" description="Polar residues" evidence="1">
    <location>
        <begin position="1885"/>
        <end position="1898"/>
    </location>
</feature>
<evidence type="ECO:0000313" key="3">
    <source>
        <dbReference type="EMBL" id="GAA1532339.1"/>
    </source>
</evidence>
<comment type="caution">
    <text evidence="3">The sequence shown here is derived from an EMBL/GenBank/DDBJ whole genome shotgun (WGS) entry which is preliminary data.</text>
</comment>
<evidence type="ECO:0000259" key="2">
    <source>
        <dbReference type="SMART" id="SM00306"/>
    </source>
</evidence>
<dbReference type="EMBL" id="BAAAQD010000012">
    <property type="protein sequence ID" value="GAA1532339.1"/>
    <property type="molecule type" value="Genomic_DNA"/>
</dbReference>
<organism evidence="3 4">
    <name type="scientific">Dactylosporangium maewongense</name>
    <dbReference type="NCBI Taxonomy" id="634393"/>
    <lineage>
        <taxon>Bacteria</taxon>
        <taxon>Bacillati</taxon>
        <taxon>Actinomycetota</taxon>
        <taxon>Actinomycetes</taxon>
        <taxon>Micromonosporales</taxon>
        <taxon>Micromonosporaceae</taxon>
        <taxon>Dactylosporangium</taxon>
    </lineage>
</organism>
<feature type="domain" description="Hint" evidence="2">
    <location>
        <begin position="2130"/>
        <end position="2231"/>
    </location>
</feature>
<evidence type="ECO:0000313" key="4">
    <source>
        <dbReference type="Proteomes" id="UP001501470"/>
    </source>
</evidence>
<dbReference type="InterPro" id="IPR003587">
    <property type="entry name" value="Hint_dom_N"/>
</dbReference>
<sequence length="2380" mass="250049">MATRGTGMSKIRFKTLRPPRPGSAPARRTLLRALALTLVTSGFVALPSVAEAKPVKAPAEQQWSSVQGGKAATPAAVRKPAAAPVWTPPAVSWPAAGSATVDLTAADAQAADAARTSRQPAAVPSTKAGALPVRVARGSAGPTKLKISLADRTASERAGVKGFLLQAQPAEPAAQEGQVRVSVDPAQVAGQYGGDFANRLRLVTLPPCSLSTPEVAACTAQTAVHTTRDRDGTLSGLVTIPAGGQALRDGKAASSVVFALTAGASGTSGDYGATPLKPAGSWSAGNSSGDFGYTYPIPLPPVPGTLSPSVSLAYSSQSMDGKQVATNNQSSPIGDGWSYDPGSVERTYRTCSDDDGSPKKTGDSCWAGPIVHVAFGAGSGDLIYDTSVPTHWKLSTDDGARVELLTGADNGDNDGEYWKITTKDGTQYFFGLNKLPGWASGKDATNSAWTQRVYAPRSADPCYKSSGFDASYCDQAYKWNLDYVVDTHHNAYAYYYKTEQNYYGPNGSTTGVPYVRGGYVDHIDYGLRDPDPYATSAPARVKFDNTERCIESDTVCAPANIVNAKTKWPDTPYDLNCDAGKACNNHSVSFWTRIRTKGIATQIWNGSAYTSVDSFALQHSFPSPEDGTTPGLWLESIKRTGGTGTGAITLPATTFEFTRLANRADGIDGAPAMNHHRISTITTETGEVIGIGYKTECTAPVTIVPSQNTSLCYPVYWTPEGASNPTLDWFHKYVVTEVSDQDPTGKSPVQTSTYEYLDGGAWHLDDNELTKAKHRTYGQWRGYGRVRTRTGSGLEARTLSETRYYRGMDGDKLPDGTRRTATVALSTDVTVAGAAQSVPDTAELSGQARQTIQYTSDGGPVESASVTDYWVSPVLAHRARTGLDDLASHMTRAVTTRNTNAITSSTPTKWLTTRTDTTYDTTTGLPTVQYDYGDVTDPSLATCTTTTYAPANTAANIVGLVAAVETDAVPCGGSGVNGLTAPTSVSRPAQVISRSRTFYDTDTFDTTWPQAAPTVGNVSVTQVAFDYRNGAFDYLTKTRVTYDQYGRTVRATDANDTTGTTAYTLTNGLTTKVVATNAVGQSTTTVFDPSRGLATASTDLNNLTTTVAYDALGRATGVWRPGRALNQGANLKFTYQISQTVPSAISTSSLNDDGTYRTTIALYDALTRPRQTQSPTPVGGRIVSDTFYDGHGWVVKTNNAYYDATSLPSTTMLDMTGKDNQIPDQQQVFYDGTGRKIREVAFSKGVQKHEAKTVYGGDRTTVLPPEGGTPTTQILDSAGRPIELDSYTTMPTVNGSVVTGGNPVKITYGYDARHNMNRTTDDKGNSWTSTYDLLGQVIGTTDPDAGGTTSTYDNNGNLLSSTNHLQEKTSYKYDDLGRKVAQYDGDTTTPPVATWTYDSTTISNGIGELASSSSFVNGYEYKTEATGFNSWGGVLGTTVTIPAAPGNGALANTYTFTNTYSTTNGLLQKTAYPNAGGLPAETVNRTYTAMDLPSGVGSSLGDYVDNTKYNPFSGVSQTKFGFGTTNVAWRTHVYDEFTHNIVNSYVDRTGTGTTRMDDVVYRYNAGGQIVSATNARNNNATSETQCFRYDLLGRLTTAWTATDLCAADVSVTGSNTTVGGIDPYWTSWTYNTLGDQTGEVRHAVPGVTGGDTKVDYAYPTNGSQPHTLQSATTTSATVTKASTFTYDTMGRTITRVTPERDTQTFTWDRHDKLLAVKTGSVFNAGYVYDPDGGLLIQRNPSANTTTLFLPGQELTLHTDTNVVTGRRYYSAPDGAQCVRTGTTATAYSYLFSDSVGTATLSLDRNGANPTWRAVTPFGAPRGAQPANWPDTHGYLGKSTDATTGLTILGARHYDPVIGRFISVDPLLSTEDPNQLGGYSYAGNDPINSSDPSGLQGSASCAPGYVGGPGGCTGTENDSGSSGDYCWSATTRCDMPGWSPPPPKASPPSKKKKKKNCGFLCSAWDASADWAMNHAELVGAVAGIAAGIAVGAICTGATFGAGAVGCAAIAGAVGGAVSGAVTHGLDVAAGRADGSSMMGWVGAVGVGAVVGAVAGAVGAVAGAAALGGAVAWASGQGLKAAGQAAIAAGRTAITGAARGAAAAEGAAAGSEEGAAANTARRAATSCRACPCNSFSPDTPVLMADGTVKAIKDVDLGDWVLATDPVTGKTEPRLVTALHDNLDHDLVDVFVRDAAGTEQVVRTTANHAFWSVSAGAWIPAGKLLPDELVRTADGGTVPVLGVDTRPGSEHMLNLTVADAHTYYVTAGTSTVLVHNSGIPGWARDAIRAITGGNGSPNNHKGTQNQKLWTGTVADEHGNLPSDAYKRKWGAAPIRKPGFQGSPEWNVPGRGPSFKILGPNADGDYGYTSNHYKKITDVPKGIC</sequence>
<dbReference type="PANTHER" id="PTHR32305:SF17">
    <property type="entry name" value="TRNA NUCLEASE WAPA"/>
    <property type="match status" value="1"/>
</dbReference>
<feature type="region of interest" description="Disordered" evidence="1">
    <location>
        <begin position="1"/>
        <end position="25"/>
    </location>
</feature>
<dbReference type="InterPro" id="IPR022385">
    <property type="entry name" value="Rhs_assc_core"/>
</dbReference>
<reference evidence="4" key="1">
    <citation type="journal article" date="2019" name="Int. J. Syst. Evol. Microbiol.">
        <title>The Global Catalogue of Microorganisms (GCM) 10K type strain sequencing project: providing services to taxonomists for standard genome sequencing and annotation.</title>
        <authorList>
            <consortium name="The Broad Institute Genomics Platform"/>
            <consortium name="The Broad Institute Genome Sequencing Center for Infectious Disease"/>
            <person name="Wu L."/>
            <person name="Ma J."/>
        </authorList>
    </citation>
    <scope>NUCLEOTIDE SEQUENCE [LARGE SCALE GENOMIC DNA]</scope>
    <source>
        <strain evidence="4">JCM 15933</strain>
    </source>
</reference>
<accession>A0ABP4LWK8</accession>
<gene>
    <name evidence="3" type="ORF">GCM10009827_057750</name>
</gene>
<dbReference type="SMART" id="SM00306">
    <property type="entry name" value="HintN"/>
    <property type="match status" value="1"/>
</dbReference>
<dbReference type="CDD" id="cd00081">
    <property type="entry name" value="Hint"/>
    <property type="match status" value="1"/>
</dbReference>
<dbReference type="InterPro" id="IPR006530">
    <property type="entry name" value="YD"/>
</dbReference>
<dbReference type="InterPro" id="IPR036844">
    <property type="entry name" value="Hint_dom_sf"/>
</dbReference>
<feature type="region of interest" description="Disordered" evidence="1">
    <location>
        <begin position="1877"/>
        <end position="1899"/>
    </location>
</feature>
<dbReference type="Gene3D" id="2.170.16.10">
    <property type="entry name" value="Hedgehog/Intein (Hint) domain"/>
    <property type="match status" value="1"/>
</dbReference>
<dbReference type="NCBIfam" id="TIGR03696">
    <property type="entry name" value="Rhs_assc_core"/>
    <property type="match status" value="1"/>
</dbReference>
<dbReference type="Proteomes" id="UP001501470">
    <property type="component" value="Unassembled WGS sequence"/>
</dbReference>
<keyword evidence="4" id="KW-1185">Reference proteome</keyword>
<feature type="region of interest" description="Disordered" evidence="1">
    <location>
        <begin position="1935"/>
        <end position="1954"/>
    </location>
</feature>
<dbReference type="NCBIfam" id="TIGR01643">
    <property type="entry name" value="YD_repeat_2x"/>
    <property type="match status" value="2"/>
</dbReference>
<dbReference type="InterPro" id="IPR050708">
    <property type="entry name" value="T6SS_VgrG/RHS"/>
</dbReference>
<name>A0ABP4LWK8_9ACTN</name>
<dbReference type="SUPFAM" id="SSF51294">
    <property type="entry name" value="Hedgehog/intein (Hint) domain"/>
    <property type="match status" value="1"/>
</dbReference>
<dbReference type="RefSeq" id="WP_344505382.1">
    <property type="nucleotide sequence ID" value="NZ_BAAAQD010000012.1"/>
</dbReference>